<proteinExistence type="predicted"/>
<sequence length="201" mass="23519">MYIVLEINNFYNQLKLGNILTFFFVTILKYCALLLRENDIRNCIDYIKSDWRNVRYMDERRIMLKNANFGRRLVIICSVLIYGGVTFYYVAVPLICAKIKEEDTNFIYRKLMFPVPRVIVDALHSSVNKIFYSILLFSGFIAHNITVAACNLATLLAIHACGQLQVLVFWINRLVNGRENVNDIMYDRLAKIIQLHMHILK</sequence>
<evidence type="ECO:0000313" key="11">
    <source>
        <dbReference type="Proteomes" id="UP000005205"/>
    </source>
</evidence>
<evidence type="ECO:0000313" key="10">
    <source>
        <dbReference type="EnsemblMetazoa" id="XP_012063255.1"/>
    </source>
</evidence>
<comment type="subcellular location">
    <subcellularLocation>
        <location evidence="1">Membrane</location>
        <topology evidence="1">Multi-pass membrane protein</topology>
    </subcellularLocation>
</comment>
<dbReference type="EnsemblMetazoa" id="XM_012207865.1">
    <property type="protein sequence ID" value="XP_012063255.1"/>
    <property type="gene ID" value="LOC105626569"/>
</dbReference>
<dbReference type="GO" id="GO:0004984">
    <property type="term" value="F:olfactory receptor activity"/>
    <property type="evidence" value="ECO:0007669"/>
    <property type="project" value="InterPro"/>
</dbReference>
<keyword evidence="5 9" id="KW-1133">Transmembrane helix</keyword>
<feature type="transmembrane region" description="Helical" evidence="9">
    <location>
        <begin position="130"/>
        <end position="158"/>
    </location>
</feature>
<evidence type="ECO:0000256" key="3">
    <source>
        <dbReference type="ARBA" id="ARBA00022692"/>
    </source>
</evidence>
<dbReference type="GO" id="GO:0016020">
    <property type="term" value="C:membrane"/>
    <property type="evidence" value="ECO:0007669"/>
    <property type="project" value="UniProtKB-SubCell"/>
</dbReference>
<dbReference type="GO" id="GO:0005549">
    <property type="term" value="F:odorant binding"/>
    <property type="evidence" value="ECO:0007669"/>
    <property type="project" value="InterPro"/>
</dbReference>
<feature type="transmembrane region" description="Helical" evidence="9">
    <location>
        <begin position="16"/>
        <end position="35"/>
    </location>
</feature>
<reference evidence="11" key="1">
    <citation type="journal article" date="2011" name="PLoS Genet.">
        <title>The genome sequence of the leaf-cutter ant Atta cephalotes reveals insights into its obligate symbiotic lifestyle.</title>
        <authorList>
            <person name="Suen G."/>
            <person name="Teiling C."/>
            <person name="Li L."/>
            <person name="Holt C."/>
            <person name="Abouheif E."/>
            <person name="Bornberg-Bauer E."/>
            <person name="Bouffard P."/>
            <person name="Caldera E.J."/>
            <person name="Cash E."/>
            <person name="Cavanaugh A."/>
            <person name="Denas O."/>
            <person name="Elhaik E."/>
            <person name="Fave M.J."/>
            <person name="Gadau J."/>
            <person name="Gibson J.D."/>
            <person name="Graur D."/>
            <person name="Grubbs K.J."/>
            <person name="Hagen D.E."/>
            <person name="Harkins T.T."/>
            <person name="Helmkampf M."/>
            <person name="Hu H."/>
            <person name="Johnson B.R."/>
            <person name="Kim J."/>
            <person name="Marsh S.E."/>
            <person name="Moeller J.A."/>
            <person name="Munoz-Torres M.C."/>
            <person name="Murphy M.C."/>
            <person name="Naughton M.C."/>
            <person name="Nigam S."/>
            <person name="Overson R."/>
            <person name="Rajakumar R."/>
            <person name="Reese J.T."/>
            <person name="Scott J.J."/>
            <person name="Smith C.R."/>
            <person name="Tao S."/>
            <person name="Tsutsui N.D."/>
            <person name="Viljakainen L."/>
            <person name="Wissler L."/>
            <person name="Yandell M.D."/>
            <person name="Zimmer F."/>
            <person name="Taylor J."/>
            <person name="Slater S.C."/>
            <person name="Clifton S.W."/>
            <person name="Warren W.C."/>
            <person name="Elsik C.G."/>
            <person name="Smith C.D."/>
            <person name="Weinstock G.M."/>
            <person name="Gerardo N.M."/>
            <person name="Currie C.R."/>
        </authorList>
    </citation>
    <scope>NUCLEOTIDE SEQUENCE [LARGE SCALE GENOMIC DNA]</scope>
</reference>
<gene>
    <name evidence="10" type="primary">105626569</name>
</gene>
<evidence type="ECO:0000256" key="8">
    <source>
        <dbReference type="ARBA" id="ARBA00023224"/>
    </source>
</evidence>
<evidence type="ECO:0000256" key="7">
    <source>
        <dbReference type="ARBA" id="ARBA00023170"/>
    </source>
</evidence>
<evidence type="ECO:0000256" key="4">
    <source>
        <dbReference type="ARBA" id="ARBA00022725"/>
    </source>
</evidence>
<dbReference type="AlphaFoldDB" id="A0A158P0E7"/>
<dbReference type="InterPro" id="IPR004117">
    <property type="entry name" value="7tm6_olfct_rcpt"/>
</dbReference>
<name>A0A158P0E7_ATTCE</name>
<dbReference type="Pfam" id="PF02949">
    <property type="entry name" value="7tm_6"/>
    <property type="match status" value="1"/>
</dbReference>
<keyword evidence="6 9" id="KW-0472">Membrane</keyword>
<dbReference type="KEGG" id="acep:105626569"/>
<evidence type="ECO:0000256" key="2">
    <source>
        <dbReference type="ARBA" id="ARBA00022606"/>
    </source>
</evidence>
<keyword evidence="8" id="KW-0807">Transducer</keyword>
<evidence type="ECO:0000256" key="1">
    <source>
        <dbReference type="ARBA" id="ARBA00004141"/>
    </source>
</evidence>
<dbReference type="OrthoDB" id="7539170at2759"/>
<protein>
    <recommendedName>
        <fullName evidence="12">Odorant receptor</fullName>
    </recommendedName>
</protein>
<reference evidence="10" key="2">
    <citation type="submission" date="2016-04" db="UniProtKB">
        <authorList>
            <consortium name="EnsemblMetazoa"/>
        </authorList>
    </citation>
    <scope>IDENTIFICATION</scope>
</reference>
<evidence type="ECO:0008006" key="12">
    <source>
        <dbReference type="Google" id="ProtNLM"/>
    </source>
</evidence>
<evidence type="ECO:0000256" key="9">
    <source>
        <dbReference type="SAM" id="Phobius"/>
    </source>
</evidence>
<dbReference type="EMBL" id="ADTU01004813">
    <property type="status" value="NOT_ANNOTATED_CDS"/>
    <property type="molecule type" value="Genomic_DNA"/>
</dbReference>
<evidence type="ECO:0000256" key="5">
    <source>
        <dbReference type="ARBA" id="ARBA00022989"/>
    </source>
</evidence>
<keyword evidence="7" id="KW-0675">Receptor</keyword>
<feature type="transmembrane region" description="Helical" evidence="9">
    <location>
        <begin position="73"/>
        <end position="91"/>
    </location>
</feature>
<dbReference type="InParanoid" id="A0A158P0E7"/>
<dbReference type="GO" id="GO:0007165">
    <property type="term" value="P:signal transduction"/>
    <property type="evidence" value="ECO:0007669"/>
    <property type="project" value="UniProtKB-KW"/>
</dbReference>
<keyword evidence="11" id="KW-1185">Reference proteome</keyword>
<accession>A0A158P0E7</accession>
<organism evidence="10 11">
    <name type="scientific">Atta cephalotes</name>
    <name type="common">Leafcutter ant</name>
    <dbReference type="NCBI Taxonomy" id="12957"/>
    <lineage>
        <taxon>Eukaryota</taxon>
        <taxon>Metazoa</taxon>
        <taxon>Ecdysozoa</taxon>
        <taxon>Arthropoda</taxon>
        <taxon>Hexapoda</taxon>
        <taxon>Insecta</taxon>
        <taxon>Pterygota</taxon>
        <taxon>Neoptera</taxon>
        <taxon>Endopterygota</taxon>
        <taxon>Hymenoptera</taxon>
        <taxon>Apocrita</taxon>
        <taxon>Aculeata</taxon>
        <taxon>Formicoidea</taxon>
        <taxon>Formicidae</taxon>
        <taxon>Myrmicinae</taxon>
        <taxon>Atta</taxon>
    </lineage>
</organism>
<evidence type="ECO:0000256" key="6">
    <source>
        <dbReference type="ARBA" id="ARBA00023136"/>
    </source>
</evidence>
<keyword evidence="4" id="KW-0552">Olfaction</keyword>
<keyword evidence="2" id="KW-0716">Sensory transduction</keyword>
<keyword evidence="3 9" id="KW-0812">Transmembrane</keyword>
<dbReference type="Proteomes" id="UP000005205">
    <property type="component" value="Unassembled WGS sequence"/>
</dbReference>